<evidence type="ECO:0000313" key="3">
    <source>
        <dbReference type="Proteomes" id="UP001189429"/>
    </source>
</evidence>
<reference evidence="2" key="1">
    <citation type="submission" date="2023-10" db="EMBL/GenBank/DDBJ databases">
        <authorList>
            <person name="Chen Y."/>
            <person name="Shah S."/>
            <person name="Dougan E. K."/>
            <person name="Thang M."/>
            <person name="Chan C."/>
        </authorList>
    </citation>
    <scope>NUCLEOTIDE SEQUENCE [LARGE SCALE GENOMIC DNA]</scope>
</reference>
<keyword evidence="3" id="KW-1185">Reference proteome</keyword>
<evidence type="ECO:0008006" key="4">
    <source>
        <dbReference type="Google" id="ProtNLM"/>
    </source>
</evidence>
<dbReference type="Proteomes" id="UP001189429">
    <property type="component" value="Unassembled WGS sequence"/>
</dbReference>
<dbReference type="EMBL" id="CAUYUJ010008491">
    <property type="protein sequence ID" value="CAK0824107.1"/>
    <property type="molecule type" value="Genomic_DNA"/>
</dbReference>
<feature type="non-terminal residue" evidence="2">
    <location>
        <position position="208"/>
    </location>
</feature>
<accession>A0ABN9S000</accession>
<feature type="region of interest" description="Disordered" evidence="1">
    <location>
        <begin position="185"/>
        <end position="208"/>
    </location>
</feature>
<organism evidence="2 3">
    <name type="scientific">Prorocentrum cordatum</name>
    <dbReference type="NCBI Taxonomy" id="2364126"/>
    <lineage>
        <taxon>Eukaryota</taxon>
        <taxon>Sar</taxon>
        <taxon>Alveolata</taxon>
        <taxon>Dinophyceae</taxon>
        <taxon>Prorocentrales</taxon>
        <taxon>Prorocentraceae</taxon>
        <taxon>Prorocentrum</taxon>
    </lineage>
</organism>
<comment type="caution">
    <text evidence="2">The sequence shown here is derived from an EMBL/GenBank/DDBJ whole genome shotgun (WGS) entry which is preliminary data.</text>
</comment>
<name>A0ABN9S000_9DINO</name>
<proteinExistence type="predicted"/>
<sequence>MEGRAARARALRPGVWLPAELRGPREGLLHARGAARAGRGAPAAQRAQAGAPWPGQGRLADELPQRASDMLQSALRAMEPAWRCEVHLAPEQLSGPARGAAMLAATEVWAVEVAELLESCPSWDTAQAAQWAVAQSAERLSTFLRWLAEKVREAAASLDPWLGGAERVADHARFLQLAGRHIRGRETQGGASSHIHACSRARAQNRTQ</sequence>
<evidence type="ECO:0000256" key="1">
    <source>
        <dbReference type="SAM" id="MobiDB-lite"/>
    </source>
</evidence>
<protein>
    <recommendedName>
        <fullName evidence="4">Spindle pole body component</fullName>
    </recommendedName>
</protein>
<evidence type="ECO:0000313" key="2">
    <source>
        <dbReference type="EMBL" id="CAK0824107.1"/>
    </source>
</evidence>
<gene>
    <name evidence="2" type="ORF">PCOR1329_LOCUS24599</name>
</gene>